<evidence type="ECO:0000313" key="2">
    <source>
        <dbReference type="EMBL" id="OHT09566.1"/>
    </source>
</evidence>
<feature type="region of interest" description="Disordered" evidence="1">
    <location>
        <begin position="138"/>
        <end position="188"/>
    </location>
</feature>
<dbReference type="AlphaFoldDB" id="A0A1J4KIQ9"/>
<name>A0A1J4KIQ9_9EUKA</name>
<keyword evidence="3" id="KW-1185">Reference proteome</keyword>
<sequence length="215" mass="25217">MIQQQVRHKNHDQKIFYSQLNQQDDIFVEKKINMKIGEIKNLPQNSERLQSNEYFVELSKSLLIDGFSEDEVSFYIKNLNHISNYDENDLDKLEKTLKSEIQNINYSIHQIYKNENFFSSKKEFPLSRDDRISMSHITIREPEQPKNANRYVVSPDKQNKPRTSSPRKLHTIPAQINPENPKKNEVQKEDAPIIQATAAGAKFFADLAEETEFIF</sequence>
<dbReference type="EMBL" id="MLAK01000636">
    <property type="protein sequence ID" value="OHT09566.1"/>
    <property type="molecule type" value="Genomic_DNA"/>
</dbReference>
<evidence type="ECO:0000256" key="1">
    <source>
        <dbReference type="SAM" id="MobiDB-lite"/>
    </source>
</evidence>
<dbReference type="Proteomes" id="UP000179807">
    <property type="component" value="Unassembled WGS sequence"/>
</dbReference>
<accession>A0A1J4KIQ9</accession>
<evidence type="ECO:0000313" key="3">
    <source>
        <dbReference type="Proteomes" id="UP000179807"/>
    </source>
</evidence>
<comment type="caution">
    <text evidence="2">The sequence shown here is derived from an EMBL/GenBank/DDBJ whole genome shotgun (WGS) entry which is preliminary data.</text>
</comment>
<protein>
    <submittedName>
        <fullName evidence="2">Uncharacterized protein</fullName>
    </submittedName>
</protein>
<organism evidence="2 3">
    <name type="scientific">Tritrichomonas foetus</name>
    <dbReference type="NCBI Taxonomy" id="1144522"/>
    <lineage>
        <taxon>Eukaryota</taxon>
        <taxon>Metamonada</taxon>
        <taxon>Parabasalia</taxon>
        <taxon>Tritrichomonadida</taxon>
        <taxon>Tritrichomonadidae</taxon>
        <taxon>Tritrichomonas</taxon>
    </lineage>
</organism>
<proteinExistence type="predicted"/>
<dbReference type="VEuPathDB" id="TrichDB:TRFO_21528"/>
<dbReference type="GeneID" id="94836734"/>
<reference evidence="2" key="1">
    <citation type="submission" date="2016-10" db="EMBL/GenBank/DDBJ databases">
        <authorList>
            <person name="Benchimol M."/>
            <person name="Almeida L.G."/>
            <person name="Vasconcelos A.T."/>
            <person name="Perreira-Neves A."/>
            <person name="Rosa I.A."/>
            <person name="Tasca T."/>
            <person name="Bogo M.R."/>
            <person name="de Souza W."/>
        </authorList>
    </citation>
    <scope>NUCLEOTIDE SEQUENCE [LARGE SCALE GENOMIC DNA]</scope>
    <source>
        <strain evidence="2">K</strain>
    </source>
</reference>
<gene>
    <name evidence="2" type="ORF">TRFO_21528</name>
</gene>
<dbReference type="RefSeq" id="XP_068362702.1">
    <property type="nucleotide sequence ID" value="XM_068502030.1"/>
</dbReference>